<dbReference type="GO" id="GO:0030199">
    <property type="term" value="P:collagen fibril organization"/>
    <property type="evidence" value="ECO:0007669"/>
    <property type="project" value="TreeGrafter"/>
</dbReference>
<keyword evidence="2" id="KW-0732">Signal</keyword>
<dbReference type="InParanoid" id="E4XCW4"/>
<evidence type="ECO:0000313" key="6">
    <source>
        <dbReference type="Proteomes" id="UP000001307"/>
    </source>
</evidence>
<protein>
    <recommendedName>
        <fullName evidence="4">Leprecan-like alpha-helical domain-containing protein</fullName>
    </recommendedName>
</protein>
<dbReference type="EMBL" id="FN653037">
    <property type="protein sequence ID" value="CBY09439.1"/>
    <property type="molecule type" value="Genomic_DNA"/>
</dbReference>
<evidence type="ECO:0000256" key="2">
    <source>
        <dbReference type="ARBA" id="ARBA00022729"/>
    </source>
</evidence>
<dbReference type="AlphaFoldDB" id="E4XCW4"/>
<name>E4XCW4_OIKDI</name>
<dbReference type="PANTHER" id="PTHR13986">
    <property type="entry name" value="PROTEIN LYSINE HYDROXYLATION COMPLEX COMPONENT"/>
    <property type="match status" value="1"/>
</dbReference>
<dbReference type="Gene3D" id="1.25.40.10">
    <property type="entry name" value="Tetratricopeptide repeat domain"/>
    <property type="match status" value="2"/>
</dbReference>
<dbReference type="GO" id="GO:0005783">
    <property type="term" value="C:endoplasmic reticulum"/>
    <property type="evidence" value="ECO:0007669"/>
    <property type="project" value="TreeGrafter"/>
</dbReference>
<feature type="domain" description="Leprecan-like alpha-helical" evidence="4">
    <location>
        <begin position="27"/>
        <end position="343"/>
    </location>
</feature>
<accession>E4XCW4</accession>
<dbReference type="Pfam" id="PF23557">
    <property type="entry name" value="TPR_leprecan"/>
    <property type="match status" value="1"/>
</dbReference>
<organism evidence="5">
    <name type="scientific">Oikopleura dioica</name>
    <name type="common">Tunicate</name>
    <dbReference type="NCBI Taxonomy" id="34765"/>
    <lineage>
        <taxon>Eukaryota</taxon>
        <taxon>Metazoa</taxon>
        <taxon>Chordata</taxon>
        <taxon>Tunicata</taxon>
        <taxon>Appendicularia</taxon>
        <taxon>Copelata</taxon>
        <taxon>Oikopleuridae</taxon>
        <taxon>Oikopleura</taxon>
    </lineage>
</organism>
<gene>
    <name evidence="5" type="ORF">GSOID_T00007996001</name>
</gene>
<evidence type="ECO:0000259" key="4">
    <source>
        <dbReference type="Pfam" id="PF23557"/>
    </source>
</evidence>
<proteinExistence type="inferred from homology"/>
<evidence type="ECO:0000256" key="1">
    <source>
        <dbReference type="ARBA" id="ARBA00006487"/>
    </source>
</evidence>
<comment type="similarity">
    <text evidence="1">Belongs to the leprecan family.</text>
</comment>
<sequence length="412" mass="48525">MTSCFAKWSLLVGVYSQVPQHLLRGINELWSEGYEAYGRGDYAEAVANFERLLISYRMQSNLLTSCHNKCHIPNVEFTRLDFDSELEDSEDGEHFYFKHLLEQSSCLKDCFLEHPFSRLMKEKKPHYSVQEAIDSFEIYNYLQISYHNLKDGLKAANSAYTFLSLSSKGDPGWDDMMHNLEFYKNNYRVVKQAIKEEQLVNYESAMYNKHYKKGVESYEKSDHKSCVEHMEKALLEFFNDSIECESLCYKMPRDFDSLRESWTHLAQMEMEVNECRIGCRNKMAAEVWSKRNVDTPQEILQYLQYCYYQQQQILKGANAAKTLAVIVPKDETAQRNFKYYSSVLEKHALSQSQLHPRQDVLEYVKKSYQKDHLSKLANRTLLNRDDIAHVIEEEPELLKEQIIRLMNEQKLV</sequence>
<dbReference type="InterPro" id="IPR052284">
    <property type="entry name" value="Collagen_mod_leprecan"/>
</dbReference>
<keyword evidence="6" id="KW-1185">Reference proteome</keyword>
<keyword evidence="3" id="KW-0325">Glycoprotein</keyword>
<dbReference type="PANTHER" id="PTHR13986:SF8">
    <property type="entry name" value="PROLYL 3-HYDROXYLASE 1-LIKE PROTEIN"/>
    <property type="match status" value="1"/>
</dbReference>
<evidence type="ECO:0000313" key="5">
    <source>
        <dbReference type="EMBL" id="CBY09439.1"/>
    </source>
</evidence>
<reference evidence="5" key="1">
    <citation type="journal article" date="2010" name="Science">
        <title>Plasticity of animal genome architecture unmasked by rapid evolution of a pelagic tunicate.</title>
        <authorList>
            <person name="Denoeud F."/>
            <person name="Henriet S."/>
            <person name="Mungpakdee S."/>
            <person name="Aury J.M."/>
            <person name="Da Silva C."/>
            <person name="Brinkmann H."/>
            <person name="Mikhaleva J."/>
            <person name="Olsen L.C."/>
            <person name="Jubin C."/>
            <person name="Canestro C."/>
            <person name="Bouquet J.M."/>
            <person name="Danks G."/>
            <person name="Poulain J."/>
            <person name="Campsteijn C."/>
            <person name="Adamski M."/>
            <person name="Cross I."/>
            <person name="Yadetie F."/>
            <person name="Muffato M."/>
            <person name="Louis A."/>
            <person name="Butcher S."/>
            <person name="Tsagkogeorga G."/>
            <person name="Konrad A."/>
            <person name="Singh S."/>
            <person name="Jensen M.F."/>
            <person name="Cong E.H."/>
            <person name="Eikeseth-Otteraa H."/>
            <person name="Noel B."/>
            <person name="Anthouard V."/>
            <person name="Porcel B.M."/>
            <person name="Kachouri-Lafond R."/>
            <person name="Nishino A."/>
            <person name="Ugolini M."/>
            <person name="Chourrout P."/>
            <person name="Nishida H."/>
            <person name="Aasland R."/>
            <person name="Huzurbazar S."/>
            <person name="Westhof E."/>
            <person name="Delsuc F."/>
            <person name="Lehrach H."/>
            <person name="Reinhardt R."/>
            <person name="Weissenbach J."/>
            <person name="Roy S.W."/>
            <person name="Artiguenave F."/>
            <person name="Postlethwait J.H."/>
            <person name="Manak J.R."/>
            <person name="Thompson E.M."/>
            <person name="Jaillon O."/>
            <person name="Du Pasquier L."/>
            <person name="Boudinot P."/>
            <person name="Liberles D.A."/>
            <person name="Volff J.N."/>
            <person name="Philippe H."/>
            <person name="Lenhard B."/>
            <person name="Roest Crollius H."/>
            <person name="Wincker P."/>
            <person name="Chourrout D."/>
        </authorList>
    </citation>
    <scope>NUCLEOTIDE SEQUENCE [LARGE SCALE GENOMIC DNA]</scope>
</reference>
<dbReference type="InterPro" id="IPR056585">
    <property type="entry name" value="Leprecan_dom"/>
</dbReference>
<dbReference type="GO" id="GO:0005518">
    <property type="term" value="F:collagen binding"/>
    <property type="evidence" value="ECO:0007669"/>
    <property type="project" value="TreeGrafter"/>
</dbReference>
<dbReference type="Proteomes" id="UP000001307">
    <property type="component" value="Unassembled WGS sequence"/>
</dbReference>
<dbReference type="InterPro" id="IPR011990">
    <property type="entry name" value="TPR-like_helical_dom_sf"/>
</dbReference>
<evidence type="ECO:0000256" key="3">
    <source>
        <dbReference type="ARBA" id="ARBA00023180"/>
    </source>
</evidence>